<proteinExistence type="predicted"/>
<protein>
    <submittedName>
        <fullName evidence="2">Uncharacterized protein</fullName>
    </submittedName>
</protein>
<name>A0A0T9RMY5_9GAMM</name>
<sequence>MIRFLKQWVKSQSQYFFRTYVPIILTFIFAMFMAHYFPDSGLLAIGIFYIVMLILIFFIWR</sequence>
<accession>A0A0T9RMY5</accession>
<evidence type="ECO:0000256" key="1">
    <source>
        <dbReference type="SAM" id="Phobius"/>
    </source>
</evidence>
<reference evidence="3" key="1">
    <citation type="submission" date="2015-03" db="EMBL/GenBank/DDBJ databases">
        <authorList>
            <consortium name="Pathogen Informatics"/>
        </authorList>
    </citation>
    <scope>NUCLEOTIDE SEQUENCE [LARGE SCALE GENOMIC DNA]</scope>
    <source>
        <strain evidence="3">A125KOH2</strain>
    </source>
</reference>
<dbReference type="AlphaFoldDB" id="A0A0T9RMY5"/>
<gene>
    <name evidence="2" type="ORF">ERS008529_04713</name>
</gene>
<feature type="transmembrane region" description="Helical" evidence="1">
    <location>
        <begin position="20"/>
        <end position="37"/>
    </location>
</feature>
<dbReference type="Proteomes" id="UP000045840">
    <property type="component" value="Unassembled WGS sequence"/>
</dbReference>
<evidence type="ECO:0000313" key="3">
    <source>
        <dbReference type="Proteomes" id="UP000045840"/>
    </source>
</evidence>
<keyword evidence="1" id="KW-1133">Transmembrane helix</keyword>
<evidence type="ECO:0000313" key="2">
    <source>
        <dbReference type="EMBL" id="CNI70467.1"/>
    </source>
</evidence>
<dbReference type="EMBL" id="CQAZ01000108">
    <property type="protein sequence ID" value="CNI70467.1"/>
    <property type="molecule type" value="Genomic_DNA"/>
</dbReference>
<keyword evidence="1" id="KW-0472">Membrane</keyword>
<keyword evidence="1" id="KW-0812">Transmembrane</keyword>
<feature type="transmembrane region" description="Helical" evidence="1">
    <location>
        <begin position="43"/>
        <end position="60"/>
    </location>
</feature>
<organism evidence="2 3">
    <name type="scientific">Yersinia pekkanenii</name>
    <dbReference type="NCBI Taxonomy" id="1288385"/>
    <lineage>
        <taxon>Bacteria</taxon>
        <taxon>Pseudomonadati</taxon>
        <taxon>Pseudomonadota</taxon>
        <taxon>Gammaproteobacteria</taxon>
        <taxon>Enterobacterales</taxon>
        <taxon>Yersiniaceae</taxon>
        <taxon>Yersinia</taxon>
    </lineage>
</organism>